<gene>
    <name evidence="1" type="ORF">R3P38DRAFT_2913886</name>
</gene>
<dbReference type="EMBL" id="JAWWNJ010000021">
    <property type="protein sequence ID" value="KAK7034368.1"/>
    <property type="molecule type" value="Genomic_DNA"/>
</dbReference>
<evidence type="ECO:0008006" key="3">
    <source>
        <dbReference type="Google" id="ProtNLM"/>
    </source>
</evidence>
<organism evidence="1 2">
    <name type="scientific">Favolaschia claudopus</name>
    <dbReference type="NCBI Taxonomy" id="2862362"/>
    <lineage>
        <taxon>Eukaryota</taxon>
        <taxon>Fungi</taxon>
        <taxon>Dikarya</taxon>
        <taxon>Basidiomycota</taxon>
        <taxon>Agaricomycotina</taxon>
        <taxon>Agaricomycetes</taxon>
        <taxon>Agaricomycetidae</taxon>
        <taxon>Agaricales</taxon>
        <taxon>Marasmiineae</taxon>
        <taxon>Mycenaceae</taxon>
        <taxon>Favolaschia</taxon>
    </lineage>
</organism>
<evidence type="ECO:0000313" key="2">
    <source>
        <dbReference type="Proteomes" id="UP001362999"/>
    </source>
</evidence>
<name>A0AAW0C6A7_9AGAR</name>
<sequence>MRSLPPEIELSVVLYASRMHPRCIPRIMLAARRFREWLKPEIHRTVIISSRAGPKQYLPHSLEVLGMLLHDDSPSTDGPVKCAITHIRKLVLDVPLTESEESLLPRIFTAASGILVAEFHLQTPSVIPLQCLSSVTHLVINAVSFLQGLLSGPPPLLTYLDLTWPVNDFTLDDNGDLLYLSLSQSFAKTPLLTHLSVMASTPMQCIVSSVVQLDKLRVIRVWVDGGEWLKLGIQDSRCVQLDLAVYCTFEESYEPVLLHSLVLQRRNQGKVQ</sequence>
<dbReference type="AlphaFoldDB" id="A0AAW0C6A7"/>
<accession>A0AAW0C6A7</accession>
<evidence type="ECO:0000313" key="1">
    <source>
        <dbReference type="EMBL" id="KAK7034368.1"/>
    </source>
</evidence>
<reference evidence="1 2" key="1">
    <citation type="journal article" date="2024" name="J Genomics">
        <title>Draft genome sequencing and assembly of Favolaschia claudopus CIRM-BRFM 2984 isolated from oak limbs.</title>
        <authorList>
            <person name="Navarro D."/>
            <person name="Drula E."/>
            <person name="Chaduli D."/>
            <person name="Cazenave R."/>
            <person name="Ahrendt S."/>
            <person name="Wang J."/>
            <person name="Lipzen A."/>
            <person name="Daum C."/>
            <person name="Barry K."/>
            <person name="Grigoriev I.V."/>
            <person name="Favel A."/>
            <person name="Rosso M.N."/>
            <person name="Martin F."/>
        </authorList>
    </citation>
    <scope>NUCLEOTIDE SEQUENCE [LARGE SCALE GENOMIC DNA]</scope>
    <source>
        <strain evidence="1 2">CIRM-BRFM 2984</strain>
    </source>
</reference>
<dbReference type="Proteomes" id="UP001362999">
    <property type="component" value="Unassembled WGS sequence"/>
</dbReference>
<proteinExistence type="predicted"/>
<comment type="caution">
    <text evidence="1">The sequence shown here is derived from an EMBL/GenBank/DDBJ whole genome shotgun (WGS) entry which is preliminary data.</text>
</comment>
<keyword evidence="2" id="KW-1185">Reference proteome</keyword>
<protein>
    <recommendedName>
        <fullName evidence="3">F-box domain-containing protein</fullName>
    </recommendedName>
</protein>